<gene>
    <name evidence="4" type="ORF">GEV26_05835</name>
</gene>
<dbReference type="InterPro" id="IPR042188">
    <property type="entry name" value="MmgE/PrpD_sf_2"/>
</dbReference>
<dbReference type="Proteomes" id="UP000392064">
    <property type="component" value="Chromosome"/>
</dbReference>
<dbReference type="Pfam" id="PF19305">
    <property type="entry name" value="MmgE_PrpD_C"/>
    <property type="match status" value="1"/>
</dbReference>
<feature type="domain" description="MmgE/PrpD C-terminal" evidence="3">
    <location>
        <begin position="274"/>
        <end position="438"/>
    </location>
</feature>
<dbReference type="Pfam" id="PF03972">
    <property type="entry name" value="MmgE_PrpD_N"/>
    <property type="match status" value="1"/>
</dbReference>
<protein>
    <submittedName>
        <fullName evidence="4">2-methylcitrate dehydratase</fullName>
    </submittedName>
</protein>
<dbReference type="Gene3D" id="3.30.1330.120">
    <property type="entry name" value="2-methylcitrate dehydratase PrpD"/>
    <property type="match status" value="1"/>
</dbReference>
<dbReference type="EMBL" id="CP045737">
    <property type="protein sequence ID" value="QGG40917.1"/>
    <property type="molecule type" value="Genomic_DNA"/>
</dbReference>
<evidence type="ECO:0000259" key="2">
    <source>
        <dbReference type="Pfam" id="PF03972"/>
    </source>
</evidence>
<dbReference type="InterPro" id="IPR036148">
    <property type="entry name" value="MmgE/PrpD_sf"/>
</dbReference>
<sequence>MSTDLMFRLAEQQAATERLAELASRCRRGGVPSHVRDRIEVMLTDLLGVTLAGHRTPELRALAAAWRAEDGPHTTTGSMLSGSAETVAHLDAIAACCLELDEGNKHAAGHPAAHVVFAAIAAARLADRPVTGRQLLDAIAAGYEVAARFGRAVTRDPRWHPHGHWGAAGAACAASLILGATTAQTAAAIDASTSLVQVTPWAVVLSGGFSRNLWIAGANRAGLDAARLSLAGLVDNAGRAQHSLGDIVGSLDPTVLIEGLGHEWLTTEGYTKQHASCSYTHAAVDAVQALRSSYGVTADQVAHVTVRTHSLAEPLFVRDPTSRLGAMFSLPFVVAAAVVSPTIDATTLDPGSATFLAAQELSARVEVTASPALDALLPHRRPAEVTITLHDGTAISLGVPNPIGDVDHFPMSADDVVAKLERLVGFDDTSRIARVVTALDASPDAVRTLAALP</sequence>
<accession>A0A5Q2MCU4</accession>
<evidence type="ECO:0000256" key="1">
    <source>
        <dbReference type="ARBA" id="ARBA00006174"/>
    </source>
</evidence>
<reference evidence="4 5" key="1">
    <citation type="submission" date="2019-11" db="EMBL/GenBank/DDBJ databases">
        <authorList>
            <person name="Li J."/>
        </authorList>
    </citation>
    <scope>NUCLEOTIDE SEQUENCE [LARGE SCALE GENOMIC DNA]</scope>
    <source>
        <strain evidence="4 5">MF47</strain>
    </source>
</reference>
<dbReference type="GO" id="GO:0016829">
    <property type="term" value="F:lyase activity"/>
    <property type="evidence" value="ECO:0007669"/>
    <property type="project" value="InterPro"/>
</dbReference>
<dbReference type="SUPFAM" id="SSF103378">
    <property type="entry name" value="2-methylcitrate dehydratase PrpD"/>
    <property type="match status" value="1"/>
</dbReference>
<dbReference type="InterPro" id="IPR005656">
    <property type="entry name" value="MmgE_PrpD"/>
</dbReference>
<dbReference type="InterPro" id="IPR045336">
    <property type="entry name" value="MmgE_PrpD_N"/>
</dbReference>
<feature type="domain" description="MmgE/PrpD N-terminal" evidence="2">
    <location>
        <begin position="17"/>
        <end position="233"/>
    </location>
</feature>
<evidence type="ECO:0000313" key="4">
    <source>
        <dbReference type="EMBL" id="QGG40917.1"/>
    </source>
</evidence>
<evidence type="ECO:0000259" key="3">
    <source>
        <dbReference type="Pfam" id="PF19305"/>
    </source>
</evidence>
<dbReference type="PANTHER" id="PTHR16943:SF8">
    <property type="entry name" value="2-METHYLCITRATE DEHYDRATASE"/>
    <property type="match status" value="1"/>
</dbReference>
<organism evidence="4 5">
    <name type="scientific">Aeromicrobium yanjiei</name>
    <dbReference type="NCBI Taxonomy" id="2662028"/>
    <lineage>
        <taxon>Bacteria</taxon>
        <taxon>Bacillati</taxon>
        <taxon>Actinomycetota</taxon>
        <taxon>Actinomycetes</taxon>
        <taxon>Propionibacteriales</taxon>
        <taxon>Nocardioidaceae</taxon>
        <taxon>Aeromicrobium</taxon>
    </lineage>
</organism>
<dbReference type="InterPro" id="IPR042183">
    <property type="entry name" value="MmgE/PrpD_sf_1"/>
</dbReference>
<dbReference type="InterPro" id="IPR045337">
    <property type="entry name" value="MmgE_PrpD_C"/>
</dbReference>
<dbReference type="PANTHER" id="PTHR16943">
    <property type="entry name" value="2-METHYLCITRATE DEHYDRATASE-RELATED"/>
    <property type="match status" value="1"/>
</dbReference>
<comment type="similarity">
    <text evidence="1">Belongs to the PrpD family.</text>
</comment>
<dbReference type="Gene3D" id="1.10.4100.10">
    <property type="entry name" value="2-methylcitrate dehydratase PrpD"/>
    <property type="match status" value="1"/>
</dbReference>
<dbReference type="AlphaFoldDB" id="A0A5Q2MCU4"/>
<dbReference type="KEGG" id="aef:GEV26_05835"/>
<name>A0A5Q2MCU4_9ACTN</name>
<evidence type="ECO:0000313" key="5">
    <source>
        <dbReference type="Proteomes" id="UP000392064"/>
    </source>
</evidence>
<keyword evidence="5" id="KW-1185">Reference proteome</keyword>
<proteinExistence type="inferred from homology"/>